<name>A0A398DK91_9BACT</name>
<keyword evidence="5" id="KW-1133">Transmembrane helix</keyword>
<dbReference type="InterPro" id="IPR011053">
    <property type="entry name" value="Single_hybrid_motif"/>
</dbReference>
<evidence type="ECO:0000313" key="11">
    <source>
        <dbReference type="Proteomes" id="UP000266489"/>
    </source>
</evidence>
<dbReference type="RefSeq" id="WP_119119626.1">
    <property type="nucleotide sequence ID" value="NZ_QXIT01000061.1"/>
</dbReference>
<evidence type="ECO:0000259" key="7">
    <source>
        <dbReference type="Pfam" id="PF25990"/>
    </source>
</evidence>
<evidence type="ECO:0000256" key="4">
    <source>
        <dbReference type="SAM" id="Coils"/>
    </source>
</evidence>
<dbReference type="Pfam" id="PF25917">
    <property type="entry name" value="BSH_RND"/>
    <property type="match status" value="1"/>
</dbReference>
<protein>
    <submittedName>
        <fullName evidence="9">Efflux RND transporter periplasmic adaptor subunit</fullName>
    </submittedName>
</protein>
<accession>A0A398D675</accession>
<evidence type="ECO:0000313" key="10">
    <source>
        <dbReference type="Proteomes" id="UP000266260"/>
    </source>
</evidence>
<keyword evidence="10" id="KW-1185">Reference proteome</keyword>
<dbReference type="Pfam" id="PF25990">
    <property type="entry name" value="Beta-barrel_YknX"/>
    <property type="match status" value="1"/>
</dbReference>
<comment type="subcellular location">
    <subcellularLocation>
        <location evidence="1">Cell envelope</location>
    </subcellularLocation>
</comment>
<dbReference type="EMBL" id="QXIT01000061">
    <property type="protein sequence ID" value="RIE08979.1"/>
    <property type="molecule type" value="Genomic_DNA"/>
</dbReference>
<organism evidence="9 11">
    <name type="scientific">Candidatus Cryosericum odellii</name>
    <dbReference type="NCBI Taxonomy" id="2290917"/>
    <lineage>
        <taxon>Bacteria</taxon>
        <taxon>Pseudomonadati</taxon>
        <taxon>Caldisericota/Cryosericota group</taxon>
        <taxon>Candidatus Cryosericota</taxon>
        <taxon>Candidatus Cryosericia</taxon>
        <taxon>Candidatus Cryosericales</taxon>
        <taxon>Candidatus Cryosericaceae</taxon>
        <taxon>Candidatus Cryosericum</taxon>
    </lineage>
</organism>
<dbReference type="InterPro" id="IPR006143">
    <property type="entry name" value="RND_pump_MFP"/>
</dbReference>
<dbReference type="EMBL" id="QXIU01000091">
    <property type="protein sequence ID" value="RIE12537.1"/>
    <property type="molecule type" value="Genomic_DNA"/>
</dbReference>
<keyword evidence="3 4" id="KW-0175">Coiled coil</keyword>
<evidence type="ECO:0000256" key="2">
    <source>
        <dbReference type="ARBA" id="ARBA00009477"/>
    </source>
</evidence>
<feature type="domain" description="YknX-like beta-barrel" evidence="7">
    <location>
        <begin position="401"/>
        <end position="476"/>
    </location>
</feature>
<dbReference type="NCBIfam" id="TIGR01730">
    <property type="entry name" value="RND_mfp"/>
    <property type="match status" value="1"/>
</dbReference>
<feature type="coiled-coil region" evidence="4">
    <location>
        <begin position="261"/>
        <end position="323"/>
    </location>
</feature>
<dbReference type="Proteomes" id="UP000266260">
    <property type="component" value="Unassembled WGS sequence"/>
</dbReference>
<evidence type="ECO:0000256" key="1">
    <source>
        <dbReference type="ARBA" id="ARBA00004196"/>
    </source>
</evidence>
<dbReference type="Proteomes" id="UP000266489">
    <property type="component" value="Unassembled WGS sequence"/>
</dbReference>
<keyword evidence="5" id="KW-0812">Transmembrane</keyword>
<dbReference type="Gene3D" id="2.40.420.20">
    <property type="match status" value="1"/>
</dbReference>
<dbReference type="InterPro" id="IPR058625">
    <property type="entry name" value="MdtA-like_BSH"/>
</dbReference>
<evidence type="ECO:0000313" key="9">
    <source>
        <dbReference type="EMBL" id="RIE12537.1"/>
    </source>
</evidence>
<reference evidence="10 11" key="1">
    <citation type="submission" date="2018-09" db="EMBL/GenBank/DDBJ databases">
        <title>Discovery and Ecogenomic Context for Candidatus Cryosericales, a Global Caldiserica Order Active in Thawing Permafrost.</title>
        <authorList>
            <person name="Martinez M.A."/>
            <person name="Woodcroft B.J."/>
            <person name="Ignacio Espinoza J.C."/>
            <person name="Zayed A."/>
            <person name="Singleton C.M."/>
            <person name="Boyd J."/>
            <person name="Li Y.-F."/>
            <person name="Purvine S."/>
            <person name="Maughan H."/>
            <person name="Hodgkins S.B."/>
            <person name="Anderson D."/>
            <person name="Sederholm M."/>
            <person name="Temperton B."/>
            <person name="Saleska S.R."/>
            <person name="Tyson G.W."/>
            <person name="Rich V.I."/>
        </authorList>
    </citation>
    <scope>NUCLEOTIDE SEQUENCE [LARGE SCALE GENOMIC DNA]</scope>
    <source>
        <strain evidence="9 11">SMC5</strain>
        <strain evidence="8 10">SMC6</strain>
    </source>
</reference>
<evidence type="ECO:0000256" key="3">
    <source>
        <dbReference type="ARBA" id="ARBA00023054"/>
    </source>
</evidence>
<sequence length="572" mass="59773">MSKKTRRILMPVVILVVIAVVAIIVIPKLLSSRRRSSAGITGGTGENMTYDVRTQDVTVSTTVSGTVAPAHSTTVTAPAAGKIATVYKKVGDRVTAGEIIARIDDTDHQDALRQAEFHYRSVIISAGTADLTNLAQTKTQLENAVDQARAQQLSAEINLKNAVAKDASDTTMDSLQDAVTQAEESLVTAQDNLKYLQDSSTASSASQSGVAVQQAQLSLKTAEDQLVADAQAGKDTTADLVAVNSARLSLESASASASADTSVAQNNLKAAQLEVTQAERAVTAAKRNLAAGQVTVSTSANDLEPLKASVEQANESLAAAKANLAAFPETVRKYNFQVQSNDEQKEEALYALNAEKKKAGNYVITAPMSGVITTMSVAAGGTVASGATIAKLTDWTTWDANVSVDEMNVIKLKAGQDASVTIDPYGDKAFHGKIISVGYASTSSSQNSQGANLPYTARIQLTDPPSSLMTGMKCDASIILSVAKNVLAVPVESVISDNGKYYVMVVSSTAGADKKQPTMQTTRKEVKVGIASDDYIQIISGLKAGDRILRNAGVSSVLPQQSKNAGSVGLLG</sequence>
<feature type="transmembrane region" description="Helical" evidence="5">
    <location>
        <begin position="12"/>
        <end position="30"/>
    </location>
</feature>
<dbReference type="InterPro" id="IPR050465">
    <property type="entry name" value="UPF0194_transport"/>
</dbReference>
<comment type="caution">
    <text evidence="9">The sequence shown here is derived from an EMBL/GenBank/DDBJ whole genome shotgun (WGS) entry which is preliminary data.</text>
</comment>
<dbReference type="Gene3D" id="1.10.287.470">
    <property type="entry name" value="Helix hairpin bin"/>
    <property type="match status" value="1"/>
</dbReference>
<dbReference type="Gene3D" id="2.40.50.100">
    <property type="match status" value="2"/>
</dbReference>
<dbReference type="InterPro" id="IPR058636">
    <property type="entry name" value="Beta-barrel_YknX"/>
</dbReference>
<dbReference type="Gene3D" id="2.40.30.170">
    <property type="match status" value="1"/>
</dbReference>
<dbReference type="GO" id="GO:0016020">
    <property type="term" value="C:membrane"/>
    <property type="evidence" value="ECO:0007669"/>
    <property type="project" value="InterPro"/>
</dbReference>
<proteinExistence type="inferred from homology"/>
<dbReference type="PANTHER" id="PTHR32347:SF14">
    <property type="entry name" value="EFFLUX SYSTEM COMPONENT YKNX-RELATED"/>
    <property type="match status" value="1"/>
</dbReference>
<feature type="coiled-coil region" evidence="4">
    <location>
        <begin position="131"/>
        <end position="192"/>
    </location>
</feature>
<comment type="similarity">
    <text evidence="2">Belongs to the membrane fusion protein (MFP) (TC 8.A.1) family.</text>
</comment>
<keyword evidence="5" id="KW-0472">Membrane</keyword>
<gene>
    <name evidence="9" type="ORF">SMC5_03590</name>
    <name evidence="8" type="ORF">SMC6_03330</name>
</gene>
<dbReference type="PANTHER" id="PTHR32347">
    <property type="entry name" value="EFFLUX SYSTEM COMPONENT YKNX-RELATED"/>
    <property type="match status" value="1"/>
</dbReference>
<feature type="domain" description="Multidrug resistance protein MdtA-like barrel-sandwich hybrid" evidence="6">
    <location>
        <begin position="73"/>
        <end position="391"/>
    </location>
</feature>
<dbReference type="SUPFAM" id="SSF51230">
    <property type="entry name" value="Single hybrid motif"/>
    <property type="match status" value="1"/>
</dbReference>
<dbReference type="AlphaFoldDB" id="A0A398DK91"/>
<dbReference type="SUPFAM" id="SSF111369">
    <property type="entry name" value="HlyD-like secretion proteins"/>
    <property type="match status" value="1"/>
</dbReference>
<dbReference type="GO" id="GO:0030313">
    <property type="term" value="C:cell envelope"/>
    <property type="evidence" value="ECO:0007669"/>
    <property type="project" value="UniProtKB-SubCell"/>
</dbReference>
<dbReference type="OrthoDB" id="2023301at2"/>
<evidence type="ECO:0000259" key="6">
    <source>
        <dbReference type="Pfam" id="PF25917"/>
    </source>
</evidence>
<evidence type="ECO:0000313" key="8">
    <source>
        <dbReference type="EMBL" id="RIE08979.1"/>
    </source>
</evidence>
<dbReference type="GO" id="GO:0022857">
    <property type="term" value="F:transmembrane transporter activity"/>
    <property type="evidence" value="ECO:0007669"/>
    <property type="project" value="InterPro"/>
</dbReference>
<evidence type="ECO:0000256" key="5">
    <source>
        <dbReference type="SAM" id="Phobius"/>
    </source>
</evidence>
<accession>A0A398DK91</accession>